<dbReference type="Pfam" id="PF11703">
    <property type="entry name" value="UPF0506"/>
    <property type="match status" value="1"/>
</dbReference>
<dbReference type="AlphaFoldDB" id="A0AA85GGP7"/>
<reference evidence="9" key="2">
    <citation type="submission" date="2023-11" db="UniProtKB">
        <authorList>
            <consortium name="WormBaseParasite"/>
        </authorList>
    </citation>
    <scope>IDENTIFICATION</scope>
</reference>
<keyword evidence="2" id="KW-0964">Secreted</keyword>
<sequence>MNQFYYAILMVMIVTFSYFNVVSGDCRTVGQECSKTVFSSCCDSLYCGLNTLFSGQCQLCLAGGYFCWTDKECCSGKCSWLKCTDPIKDVVERLTG</sequence>
<dbReference type="GO" id="GO:0005576">
    <property type="term" value="C:extracellular region"/>
    <property type="evidence" value="ECO:0007669"/>
    <property type="project" value="UniProtKB-SubCell"/>
</dbReference>
<protein>
    <recommendedName>
        <fullName evidence="7">UPF0506 domain-containing protein</fullName>
    </recommendedName>
</protein>
<comment type="subcellular location">
    <subcellularLocation>
        <location evidence="1">Secreted</location>
    </subcellularLocation>
</comment>
<keyword evidence="6" id="KW-0472">Membrane</keyword>
<dbReference type="Proteomes" id="UP000050792">
    <property type="component" value="Unassembled WGS sequence"/>
</dbReference>
<keyword evidence="6" id="KW-1133">Transmembrane helix</keyword>
<proteinExistence type="predicted"/>
<evidence type="ECO:0000259" key="7">
    <source>
        <dbReference type="Pfam" id="PF11703"/>
    </source>
</evidence>
<evidence type="ECO:0000256" key="1">
    <source>
        <dbReference type="ARBA" id="ARBA00004613"/>
    </source>
</evidence>
<keyword evidence="8" id="KW-1185">Reference proteome</keyword>
<evidence type="ECO:0000313" key="9">
    <source>
        <dbReference type="WBParaSite" id="SRDH1_91690.1"/>
    </source>
</evidence>
<evidence type="ECO:0000256" key="3">
    <source>
        <dbReference type="ARBA" id="ARBA00022729"/>
    </source>
</evidence>
<evidence type="ECO:0000256" key="5">
    <source>
        <dbReference type="ARBA" id="ARBA00023157"/>
    </source>
</evidence>
<keyword evidence="4" id="KW-0960">Knottin</keyword>
<feature type="domain" description="UPF0506" evidence="7">
    <location>
        <begin position="26"/>
        <end position="84"/>
    </location>
</feature>
<keyword evidence="5" id="KW-1015">Disulfide bond</keyword>
<organism evidence="8 9">
    <name type="scientific">Schistosoma rodhaini</name>
    <dbReference type="NCBI Taxonomy" id="6188"/>
    <lineage>
        <taxon>Eukaryota</taxon>
        <taxon>Metazoa</taxon>
        <taxon>Spiralia</taxon>
        <taxon>Lophotrochozoa</taxon>
        <taxon>Platyhelminthes</taxon>
        <taxon>Trematoda</taxon>
        <taxon>Digenea</taxon>
        <taxon>Strigeidida</taxon>
        <taxon>Schistosomatoidea</taxon>
        <taxon>Schistosomatidae</taxon>
        <taxon>Schistosoma</taxon>
    </lineage>
</organism>
<dbReference type="WBParaSite" id="SRDH1_91690.1">
    <property type="protein sequence ID" value="SRDH1_91690.1"/>
    <property type="gene ID" value="SRDH1_91690"/>
</dbReference>
<name>A0AA85GGP7_9TREM</name>
<accession>A0AA85GGP7</accession>
<keyword evidence="6" id="KW-0812">Transmembrane</keyword>
<keyword evidence="3" id="KW-0732">Signal</keyword>
<feature type="transmembrane region" description="Helical" evidence="6">
    <location>
        <begin position="6"/>
        <end position="22"/>
    </location>
</feature>
<evidence type="ECO:0000256" key="2">
    <source>
        <dbReference type="ARBA" id="ARBA00022525"/>
    </source>
</evidence>
<evidence type="ECO:0000313" key="8">
    <source>
        <dbReference type="Proteomes" id="UP000050792"/>
    </source>
</evidence>
<evidence type="ECO:0000256" key="4">
    <source>
        <dbReference type="ARBA" id="ARBA00022854"/>
    </source>
</evidence>
<dbReference type="InterPro" id="IPR021712">
    <property type="entry name" value="UPF0506"/>
</dbReference>
<evidence type="ECO:0000256" key="6">
    <source>
        <dbReference type="SAM" id="Phobius"/>
    </source>
</evidence>
<reference evidence="8" key="1">
    <citation type="submission" date="2022-06" db="EMBL/GenBank/DDBJ databases">
        <authorList>
            <person name="Berger JAMES D."/>
            <person name="Berger JAMES D."/>
        </authorList>
    </citation>
    <scope>NUCLEOTIDE SEQUENCE [LARGE SCALE GENOMIC DNA]</scope>
</reference>